<organism evidence="2">
    <name type="scientific">marine metagenome</name>
    <dbReference type="NCBI Taxonomy" id="408172"/>
    <lineage>
        <taxon>unclassified sequences</taxon>
        <taxon>metagenomes</taxon>
        <taxon>ecological metagenomes</taxon>
    </lineage>
</organism>
<dbReference type="InterPro" id="IPR038536">
    <property type="entry name" value="Alkyl/aryl-sulf_dimr_sf"/>
</dbReference>
<dbReference type="SMART" id="SM00849">
    <property type="entry name" value="Lactamase_B"/>
    <property type="match status" value="1"/>
</dbReference>
<dbReference type="Gene3D" id="3.60.15.10">
    <property type="entry name" value="Ribonuclease Z/Hydroxyacylglutathione hydrolase-like"/>
    <property type="match status" value="1"/>
</dbReference>
<dbReference type="InterPro" id="IPR036866">
    <property type="entry name" value="RibonucZ/Hydroxyglut_hydro"/>
</dbReference>
<dbReference type="PANTHER" id="PTHR43223:SF2">
    <property type="entry name" value="METALLO-BETA-LACTAMASE DOMAIN-CONTAINING PROTEIN"/>
    <property type="match status" value="1"/>
</dbReference>
<dbReference type="Pfam" id="PF14863">
    <property type="entry name" value="Alkyl_sulf_dimr"/>
    <property type="match status" value="1"/>
</dbReference>
<dbReference type="Pfam" id="PF00753">
    <property type="entry name" value="Lactamase_B"/>
    <property type="match status" value="1"/>
</dbReference>
<dbReference type="InterPro" id="IPR052195">
    <property type="entry name" value="Bact_Alkyl/Aryl-Sulfatase"/>
</dbReference>
<dbReference type="PANTHER" id="PTHR43223">
    <property type="entry name" value="ALKYL/ARYL-SULFATASE"/>
    <property type="match status" value="1"/>
</dbReference>
<dbReference type="Gene3D" id="1.25.40.880">
    <property type="entry name" value="Alkyl sulfatase, dimerisation domain"/>
    <property type="match status" value="1"/>
</dbReference>
<evidence type="ECO:0000259" key="1">
    <source>
        <dbReference type="SMART" id="SM00849"/>
    </source>
</evidence>
<protein>
    <recommendedName>
        <fullName evidence="1">Metallo-beta-lactamase domain-containing protein</fullName>
    </recommendedName>
</protein>
<dbReference type="InterPro" id="IPR029228">
    <property type="entry name" value="Alkyl_sulf_dimr"/>
</dbReference>
<dbReference type="EMBL" id="UINC01001022">
    <property type="protein sequence ID" value="SUZ67825.1"/>
    <property type="molecule type" value="Genomic_DNA"/>
</dbReference>
<dbReference type="SUPFAM" id="SSF56281">
    <property type="entry name" value="Metallo-hydrolase/oxidoreductase"/>
    <property type="match status" value="1"/>
</dbReference>
<gene>
    <name evidence="2" type="ORF">METZ01_LOCUS20679</name>
</gene>
<reference evidence="2" key="1">
    <citation type="submission" date="2018-05" db="EMBL/GenBank/DDBJ databases">
        <authorList>
            <person name="Lanie J.A."/>
            <person name="Ng W.-L."/>
            <person name="Kazmierczak K.M."/>
            <person name="Andrzejewski T.M."/>
            <person name="Davidsen T.M."/>
            <person name="Wayne K.J."/>
            <person name="Tettelin H."/>
            <person name="Glass J.I."/>
            <person name="Rusch D."/>
            <person name="Podicherti R."/>
            <person name="Tsui H.-C.T."/>
            <person name="Winkler M.E."/>
        </authorList>
    </citation>
    <scope>NUCLEOTIDE SEQUENCE</scope>
</reference>
<evidence type="ECO:0000313" key="2">
    <source>
        <dbReference type="EMBL" id="SUZ67825.1"/>
    </source>
</evidence>
<dbReference type="GO" id="GO:0046983">
    <property type="term" value="F:protein dimerization activity"/>
    <property type="evidence" value="ECO:0007669"/>
    <property type="project" value="InterPro"/>
</dbReference>
<sequence>MHPVDVANRVIDSGRPEAPHNRVTHQLSVIDDDVAVVESFSHCWIIRTGEGLVCFDAGGVRHGTDVVAALRSWSDQPIHSLVYTHGHLDHVGGSGAFLADAADRGHGRPRFLAHEALPARFERYRTTNDWNLIINRRQFGGIRNRQDLGIAGNGPRFLPDDVADPDEVFRDRMSFEVGGRTIQLRHARGETDDHAWGWDAERLTAYTGDFTTWVFPNAGNPQKVQRYPIEWAAAMREMLDLGVERVYPAHGLPIVGRRRVELVLGDIAEALEHLAGRTLELMNEGATIDTIIHEVRVPEHLMERPWLAPQYDEPEFVVRNVYRQFGGWWDGNAANLKPARESALAAEVVALAGSVEALTDRARELAEAGDLRLACHLVEMAVAAEPTHEGAQRARAEVYWQRRAAERSLMSKGIYAAAARESEAALGEDVSGDDLGQSIRGSLG</sequence>
<accession>A0A381PLB4</accession>
<proteinExistence type="predicted"/>
<dbReference type="AlphaFoldDB" id="A0A381PLB4"/>
<feature type="domain" description="Metallo-beta-lactamase" evidence="1">
    <location>
        <begin position="40"/>
        <end position="250"/>
    </location>
</feature>
<name>A0A381PLB4_9ZZZZ</name>
<dbReference type="InterPro" id="IPR001279">
    <property type="entry name" value="Metallo-B-lactamas"/>
</dbReference>